<protein>
    <submittedName>
        <fullName evidence="8">Glycosyltransferase</fullName>
    </submittedName>
</protein>
<evidence type="ECO:0000256" key="4">
    <source>
        <dbReference type="ARBA" id="ARBA00022679"/>
    </source>
</evidence>
<dbReference type="PANTHER" id="PTHR37316">
    <property type="entry name" value="TEICHOIC ACID GLYCEROL-PHOSPHATE PRIMASE"/>
    <property type="match status" value="1"/>
</dbReference>
<dbReference type="Pfam" id="PF04464">
    <property type="entry name" value="Glyphos_transf"/>
    <property type="match status" value="1"/>
</dbReference>
<organism evidence="8 9">
    <name type="scientific">Galbitalea soli</name>
    <dbReference type="NCBI Taxonomy" id="1268042"/>
    <lineage>
        <taxon>Bacteria</taxon>
        <taxon>Bacillati</taxon>
        <taxon>Actinomycetota</taxon>
        <taxon>Actinomycetes</taxon>
        <taxon>Micrococcales</taxon>
        <taxon>Microbacteriaceae</taxon>
        <taxon>Galbitalea</taxon>
    </lineage>
</organism>
<accession>A0A7C9TS06</accession>
<dbReference type="Gene3D" id="3.40.50.2000">
    <property type="entry name" value="Glycogen Phosphorylase B"/>
    <property type="match status" value="1"/>
</dbReference>
<keyword evidence="9" id="KW-1185">Reference proteome</keyword>
<dbReference type="SUPFAM" id="SSF53756">
    <property type="entry name" value="UDP-Glycosyltransferase/glycogen phosphorylase"/>
    <property type="match status" value="1"/>
</dbReference>
<dbReference type="GO" id="GO:0005886">
    <property type="term" value="C:plasma membrane"/>
    <property type="evidence" value="ECO:0007669"/>
    <property type="project" value="UniProtKB-SubCell"/>
</dbReference>
<evidence type="ECO:0000256" key="6">
    <source>
        <dbReference type="ARBA" id="ARBA00023136"/>
    </source>
</evidence>
<keyword evidence="3" id="KW-1003">Cell membrane</keyword>
<proteinExistence type="inferred from homology"/>
<evidence type="ECO:0000256" key="5">
    <source>
        <dbReference type="ARBA" id="ARBA00022944"/>
    </source>
</evidence>
<dbReference type="InterPro" id="IPR043148">
    <property type="entry name" value="TagF_C"/>
</dbReference>
<dbReference type="InterPro" id="IPR001296">
    <property type="entry name" value="Glyco_trans_1"/>
</dbReference>
<dbReference type="GO" id="GO:0019350">
    <property type="term" value="P:teichoic acid biosynthetic process"/>
    <property type="evidence" value="ECO:0007669"/>
    <property type="project" value="UniProtKB-KW"/>
</dbReference>
<dbReference type="Gene3D" id="3.40.50.12580">
    <property type="match status" value="1"/>
</dbReference>
<sequence length="861" mass="93850">MRRAFLRRFRQITRALQYELVAVTRRGALRPRAVLYESFAGNGALCNPEAIFRELLRAPDLDDLLHIWALDPASSHDPILREFADDPRVRFVRRRSVAYFRALSTSGYLINNATFPPEFGKRPGQVYLNTWHGTPLKLMGYDMPNGAMEAANTLRNFVAADYLLSQNPWMTDTMYASAYKLDGLYRGLVIEEGYPRVDRQVMDDGGVAAARAALEARGLSIGDRRIVLYAPTWRGTTFNRAADNVEELLSTVREVQGRLGSDRHVVLLKTHQIVSRFAGRIPELARILVPNDIPTNVVLGLTDTLVTDYSSIFFDFLGTGRRILFYAPDMGDYSDVRGTYFPPQEWPGEVCTTAAQLADGVLAEAEDAAVAARRADWSSRFEDGSRSDSARRVVDIVFRGQRDGYRVRSLASDDRPSVLIHLGGMRSNGITSSALNLLSALGEENVDVSATFASPRSAQQIANQALIPAHVRQFPRQGGMNGSKLTAVRRKAGEWSAGTSIHRTIPAQSAMWDAEWMRCYGDSHFDAVVDFSGYSPFWATLLLHSPDAVHAIWLHNDMSAEVGRARAMKRNLPAVFGLYPDFDALVSVSPSLSDINREALAGSHIPASHFRSARNPLDASRVLAGAGERIIDFPEFVEPALGAAAASGAGAGTATGTGSGVAAAGVSEPDAGVRVVPAWAHELSDPARETVWFVTVGRYSPEKNQARLLRAFAAVHAEQPHTRLLLVGYGPLEAELDALIESLGIENAAWTVGPFANPFAIMAAADCFVMSSDYEGQPMVILEAAALGKPIVSVEFASVRDALPDSDGAPPWVVEQTDAALADGLRAYLRGEVLPTHLDPATYNHTVMGEFLRAVGALGER</sequence>
<evidence type="ECO:0000256" key="2">
    <source>
        <dbReference type="ARBA" id="ARBA00010488"/>
    </source>
</evidence>
<dbReference type="InterPro" id="IPR051612">
    <property type="entry name" value="Teichoic_Acid_Biosynth"/>
</dbReference>
<keyword evidence="6" id="KW-0472">Membrane</keyword>
<evidence type="ECO:0000313" key="9">
    <source>
        <dbReference type="Proteomes" id="UP000479756"/>
    </source>
</evidence>
<dbReference type="AlphaFoldDB" id="A0A7C9TS06"/>
<evidence type="ECO:0000256" key="1">
    <source>
        <dbReference type="ARBA" id="ARBA00004202"/>
    </source>
</evidence>
<dbReference type="Gene3D" id="3.40.50.11820">
    <property type="match status" value="1"/>
</dbReference>
<dbReference type="Proteomes" id="UP000479756">
    <property type="component" value="Unassembled WGS sequence"/>
</dbReference>
<dbReference type="RefSeq" id="WP_163474487.1">
    <property type="nucleotide sequence ID" value="NZ_JAAGWZ010000005.1"/>
</dbReference>
<evidence type="ECO:0000313" key="8">
    <source>
        <dbReference type="EMBL" id="NEM92418.1"/>
    </source>
</evidence>
<reference evidence="8 9" key="1">
    <citation type="journal article" date="2014" name="Int. J. Syst. Evol. Microbiol.">
        <title>Description of Galbitalea soli gen. nov., sp. nov., and Frondihabitans sucicola sp. nov.</title>
        <authorList>
            <person name="Kim S.J."/>
            <person name="Lim J.M."/>
            <person name="Ahn J.H."/>
            <person name="Weon H.Y."/>
            <person name="Hamada M."/>
            <person name="Suzuki K."/>
            <person name="Ahn T.Y."/>
            <person name="Kwon S.W."/>
        </authorList>
    </citation>
    <scope>NUCLEOTIDE SEQUENCE [LARGE SCALE GENOMIC DNA]</scope>
    <source>
        <strain evidence="8 9">NBRC 108727</strain>
    </source>
</reference>
<comment type="caution">
    <text evidence="8">The sequence shown here is derived from an EMBL/GenBank/DDBJ whole genome shotgun (WGS) entry which is preliminary data.</text>
</comment>
<dbReference type="Pfam" id="PF00534">
    <property type="entry name" value="Glycos_transf_1"/>
    <property type="match status" value="1"/>
</dbReference>
<dbReference type="CDD" id="cd03811">
    <property type="entry name" value="GT4_GT28_WabH-like"/>
    <property type="match status" value="1"/>
</dbReference>
<name>A0A7C9TS06_9MICO</name>
<comment type="similarity">
    <text evidence="2">Belongs to the CDP-glycerol glycerophosphotransferase family.</text>
</comment>
<dbReference type="InterPro" id="IPR007554">
    <property type="entry name" value="Glycerophosphate_synth"/>
</dbReference>
<dbReference type="InterPro" id="IPR043149">
    <property type="entry name" value="TagF_N"/>
</dbReference>
<comment type="subcellular location">
    <subcellularLocation>
        <location evidence="1">Cell membrane</location>
        <topology evidence="1">Peripheral membrane protein</topology>
    </subcellularLocation>
</comment>
<keyword evidence="4 8" id="KW-0808">Transferase</keyword>
<dbReference type="GO" id="GO:0047355">
    <property type="term" value="F:CDP-glycerol glycerophosphotransferase activity"/>
    <property type="evidence" value="ECO:0007669"/>
    <property type="project" value="InterPro"/>
</dbReference>
<evidence type="ECO:0000259" key="7">
    <source>
        <dbReference type="Pfam" id="PF00534"/>
    </source>
</evidence>
<evidence type="ECO:0000256" key="3">
    <source>
        <dbReference type="ARBA" id="ARBA00022475"/>
    </source>
</evidence>
<feature type="domain" description="Glycosyl transferase family 1" evidence="7">
    <location>
        <begin position="693"/>
        <end position="843"/>
    </location>
</feature>
<dbReference type="PANTHER" id="PTHR37316:SF3">
    <property type="entry name" value="TEICHOIC ACID GLYCEROL-PHOSPHATE TRANSFERASE"/>
    <property type="match status" value="1"/>
</dbReference>
<dbReference type="EMBL" id="JAAGWZ010000005">
    <property type="protein sequence ID" value="NEM92418.1"/>
    <property type="molecule type" value="Genomic_DNA"/>
</dbReference>
<gene>
    <name evidence="8" type="ORF">G3T37_13770</name>
</gene>
<keyword evidence="5" id="KW-0777">Teichoic acid biosynthesis</keyword>